<evidence type="ECO:0000259" key="6">
    <source>
        <dbReference type="PROSITE" id="PS51462"/>
    </source>
</evidence>
<gene>
    <name evidence="7" type="ORF">ILUMI_01454</name>
</gene>
<evidence type="ECO:0000256" key="1">
    <source>
        <dbReference type="ARBA" id="ARBA00005582"/>
    </source>
</evidence>
<dbReference type="Pfam" id="PF00293">
    <property type="entry name" value="NUDIX"/>
    <property type="match status" value="1"/>
</dbReference>
<organism evidence="7 8">
    <name type="scientific">Ignelater luminosus</name>
    <name type="common">Cucubano</name>
    <name type="synonym">Pyrophorus luminosus</name>
    <dbReference type="NCBI Taxonomy" id="2038154"/>
    <lineage>
        <taxon>Eukaryota</taxon>
        <taxon>Metazoa</taxon>
        <taxon>Ecdysozoa</taxon>
        <taxon>Arthropoda</taxon>
        <taxon>Hexapoda</taxon>
        <taxon>Insecta</taxon>
        <taxon>Pterygota</taxon>
        <taxon>Neoptera</taxon>
        <taxon>Endopterygota</taxon>
        <taxon>Coleoptera</taxon>
        <taxon>Polyphaga</taxon>
        <taxon>Elateriformia</taxon>
        <taxon>Elateroidea</taxon>
        <taxon>Elateridae</taxon>
        <taxon>Agrypninae</taxon>
        <taxon>Pyrophorini</taxon>
        <taxon>Ignelater</taxon>
    </lineage>
</organism>
<dbReference type="InterPro" id="IPR015797">
    <property type="entry name" value="NUDIX_hydrolase-like_dom_sf"/>
</dbReference>
<dbReference type="InterPro" id="IPR003565">
    <property type="entry name" value="Tetra_PHTase"/>
</dbReference>
<dbReference type="OrthoDB" id="276276at2759"/>
<comment type="similarity">
    <text evidence="1">Belongs to the Nudix hydrolase family.</text>
</comment>
<keyword evidence="4" id="KW-0378">Hydrolase</keyword>
<accession>A0A8K0DK45</accession>
<sequence length="146" mass="16928">MVAKTAAGLVIFRRCTNMVQYLLLQTSYGEHHWTPPKGHVDPGETDEMVTALRETEEESGLVESDLKIYKDSKRILNYSVRGSPKTVIYWLAELINSNARVKLSEEHQDYKWLELEEACTFGNYSDMQEMLKYFDNFIKTKLPSNL</sequence>
<evidence type="ECO:0000313" key="8">
    <source>
        <dbReference type="Proteomes" id="UP000801492"/>
    </source>
</evidence>
<name>A0A8K0DK45_IGNLU</name>
<evidence type="ECO:0000256" key="4">
    <source>
        <dbReference type="ARBA" id="ARBA00022801"/>
    </source>
</evidence>
<dbReference type="PROSITE" id="PS51462">
    <property type="entry name" value="NUDIX"/>
    <property type="match status" value="1"/>
</dbReference>
<dbReference type="CDD" id="cd03428">
    <property type="entry name" value="NUDIX_Ap4A_Nudt2"/>
    <property type="match status" value="1"/>
</dbReference>
<dbReference type="SUPFAM" id="SSF55811">
    <property type="entry name" value="Nudix"/>
    <property type="match status" value="1"/>
</dbReference>
<dbReference type="Proteomes" id="UP000801492">
    <property type="component" value="Unassembled WGS sequence"/>
</dbReference>
<evidence type="ECO:0000256" key="5">
    <source>
        <dbReference type="ARBA" id="ARBA00032644"/>
    </source>
</evidence>
<keyword evidence="8" id="KW-1185">Reference proteome</keyword>
<dbReference type="EMBL" id="VTPC01000699">
    <property type="protein sequence ID" value="KAF2904717.1"/>
    <property type="molecule type" value="Genomic_DNA"/>
</dbReference>
<proteinExistence type="inferred from homology"/>
<dbReference type="PRINTS" id="PR01405">
    <property type="entry name" value="TETRPHPHTASE"/>
</dbReference>
<dbReference type="PANTHER" id="PTHR21340:SF0">
    <property type="entry name" value="BIS(5'-NUCLEOSYL)-TETRAPHOSPHATASE [ASYMMETRICAL]"/>
    <property type="match status" value="1"/>
</dbReference>
<dbReference type="InterPro" id="IPR000086">
    <property type="entry name" value="NUDIX_hydrolase_dom"/>
</dbReference>
<protein>
    <recommendedName>
        <fullName evidence="2">Bis(5'-nucleosyl)-tetraphosphatase [asymmetrical]</fullName>
    </recommendedName>
    <alternativeName>
        <fullName evidence="5">Diadenosine 5',5'''-P1,P4-tetraphosphate asymmetrical hydrolase</fullName>
    </alternativeName>
</protein>
<dbReference type="GO" id="GO:0004081">
    <property type="term" value="F:bis(5'-nucleosyl)-tetraphosphatase (asymmetrical) activity"/>
    <property type="evidence" value="ECO:0007669"/>
    <property type="project" value="TreeGrafter"/>
</dbReference>
<evidence type="ECO:0000313" key="7">
    <source>
        <dbReference type="EMBL" id="KAF2904717.1"/>
    </source>
</evidence>
<keyword evidence="3" id="KW-0547">Nucleotide-binding</keyword>
<dbReference type="AlphaFoldDB" id="A0A8K0DK45"/>
<dbReference type="GO" id="GO:0000166">
    <property type="term" value="F:nucleotide binding"/>
    <property type="evidence" value="ECO:0007669"/>
    <property type="project" value="UniProtKB-KW"/>
</dbReference>
<feature type="domain" description="Nudix hydrolase" evidence="6">
    <location>
        <begin position="2"/>
        <end position="135"/>
    </location>
</feature>
<reference evidence="7" key="1">
    <citation type="submission" date="2019-08" db="EMBL/GenBank/DDBJ databases">
        <title>The genome of the North American firefly Photinus pyralis.</title>
        <authorList>
            <consortium name="Photinus pyralis genome working group"/>
            <person name="Fallon T.R."/>
            <person name="Sander Lower S.E."/>
            <person name="Weng J.-K."/>
        </authorList>
    </citation>
    <scope>NUCLEOTIDE SEQUENCE</scope>
    <source>
        <strain evidence="7">TRF0915ILg1</strain>
        <tissue evidence="7">Whole body</tissue>
    </source>
</reference>
<dbReference type="InterPro" id="IPR051325">
    <property type="entry name" value="Nudix_hydrolase_domain"/>
</dbReference>
<evidence type="ECO:0000256" key="3">
    <source>
        <dbReference type="ARBA" id="ARBA00022741"/>
    </source>
</evidence>
<evidence type="ECO:0000256" key="2">
    <source>
        <dbReference type="ARBA" id="ARBA00018911"/>
    </source>
</evidence>
<dbReference type="GO" id="GO:0006754">
    <property type="term" value="P:ATP biosynthetic process"/>
    <property type="evidence" value="ECO:0007669"/>
    <property type="project" value="TreeGrafter"/>
</dbReference>
<dbReference type="PANTHER" id="PTHR21340">
    <property type="entry name" value="DIADENOSINE 5,5-P1,P4-TETRAPHOSPHATE PYROPHOSPHOHYDROLASE MUTT"/>
    <property type="match status" value="1"/>
</dbReference>
<dbReference type="GO" id="GO:0006167">
    <property type="term" value="P:AMP biosynthetic process"/>
    <property type="evidence" value="ECO:0007669"/>
    <property type="project" value="TreeGrafter"/>
</dbReference>
<comment type="caution">
    <text evidence="7">The sequence shown here is derived from an EMBL/GenBank/DDBJ whole genome shotgun (WGS) entry which is preliminary data.</text>
</comment>
<dbReference type="Gene3D" id="3.90.79.10">
    <property type="entry name" value="Nucleoside Triphosphate Pyrophosphohydrolase"/>
    <property type="match status" value="1"/>
</dbReference>